<dbReference type="Pfam" id="PF00239">
    <property type="entry name" value="Resolvase"/>
    <property type="match status" value="1"/>
</dbReference>
<keyword evidence="3" id="KW-1185">Reference proteome</keyword>
<sequence>MAVYLYVPTTTEHLYTSKEVEDRKLEELRAHLLKVGATATAVYFDRVGCDTPPESRPGFSALLPLLRRGDFLVVVSWSCLGTPADITRLSRLMHQCGVALAVCREGGDEVDKPDVASGPQMAVGDFATINGQLGIVTQLGPLVLGGARDSAAIWFGDVNGGEPIVFTVPAEYLTKSDRPITYQH</sequence>
<gene>
    <name evidence="2" type="ORF">Pan44_03950</name>
</gene>
<dbReference type="GO" id="GO:0003677">
    <property type="term" value="F:DNA binding"/>
    <property type="evidence" value="ECO:0007669"/>
    <property type="project" value="InterPro"/>
</dbReference>
<evidence type="ECO:0000259" key="1">
    <source>
        <dbReference type="Pfam" id="PF00239"/>
    </source>
</evidence>
<dbReference type="Proteomes" id="UP000315700">
    <property type="component" value="Chromosome"/>
</dbReference>
<accession>A0A517S8D1</accession>
<dbReference type="EMBL" id="CP036271">
    <property type="protein sequence ID" value="QDT52385.1"/>
    <property type="molecule type" value="Genomic_DNA"/>
</dbReference>
<dbReference type="InParanoid" id="A0A517S8D1"/>
<dbReference type="Gene3D" id="3.40.50.1390">
    <property type="entry name" value="Resolvase, N-terminal catalytic domain"/>
    <property type="match status" value="1"/>
</dbReference>
<dbReference type="KEGG" id="ccos:Pan44_03950"/>
<dbReference type="GO" id="GO:0000150">
    <property type="term" value="F:DNA strand exchange activity"/>
    <property type="evidence" value="ECO:0007669"/>
    <property type="project" value="InterPro"/>
</dbReference>
<dbReference type="SUPFAM" id="SSF53041">
    <property type="entry name" value="Resolvase-like"/>
    <property type="match status" value="1"/>
</dbReference>
<dbReference type="InterPro" id="IPR006119">
    <property type="entry name" value="Resolv_N"/>
</dbReference>
<dbReference type="AlphaFoldDB" id="A0A517S8D1"/>
<reference evidence="2 3" key="1">
    <citation type="submission" date="2019-02" db="EMBL/GenBank/DDBJ databases">
        <title>Deep-cultivation of Planctomycetes and their phenomic and genomic characterization uncovers novel biology.</title>
        <authorList>
            <person name="Wiegand S."/>
            <person name="Jogler M."/>
            <person name="Boedeker C."/>
            <person name="Pinto D."/>
            <person name="Vollmers J."/>
            <person name="Rivas-Marin E."/>
            <person name="Kohn T."/>
            <person name="Peeters S.H."/>
            <person name="Heuer A."/>
            <person name="Rast P."/>
            <person name="Oberbeckmann S."/>
            <person name="Bunk B."/>
            <person name="Jeske O."/>
            <person name="Meyerdierks A."/>
            <person name="Storesund J.E."/>
            <person name="Kallscheuer N."/>
            <person name="Luecker S."/>
            <person name="Lage O.M."/>
            <person name="Pohl T."/>
            <person name="Merkel B.J."/>
            <person name="Hornburger P."/>
            <person name="Mueller R.-W."/>
            <person name="Bruemmer F."/>
            <person name="Labrenz M."/>
            <person name="Spormann A.M."/>
            <person name="Op den Camp H."/>
            <person name="Overmann J."/>
            <person name="Amann R."/>
            <person name="Jetten M.S.M."/>
            <person name="Mascher T."/>
            <person name="Medema M.H."/>
            <person name="Devos D.P."/>
            <person name="Kaster A.-K."/>
            <person name="Ovreas L."/>
            <person name="Rohde M."/>
            <person name="Galperin M.Y."/>
            <person name="Jogler C."/>
        </authorList>
    </citation>
    <scope>NUCLEOTIDE SEQUENCE [LARGE SCALE GENOMIC DNA]</scope>
    <source>
        <strain evidence="2 3">Pan44</strain>
    </source>
</reference>
<proteinExistence type="predicted"/>
<protein>
    <recommendedName>
        <fullName evidence="1">Resolvase/invertase-type recombinase catalytic domain-containing protein</fullName>
    </recommendedName>
</protein>
<evidence type="ECO:0000313" key="2">
    <source>
        <dbReference type="EMBL" id="QDT52385.1"/>
    </source>
</evidence>
<dbReference type="InterPro" id="IPR036162">
    <property type="entry name" value="Resolvase-like_N_sf"/>
</dbReference>
<name>A0A517S8D1_9PLAN</name>
<evidence type="ECO:0000313" key="3">
    <source>
        <dbReference type="Proteomes" id="UP000315700"/>
    </source>
</evidence>
<organism evidence="2 3">
    <name type="scientific">Caulifigura coniformis</name>
    <dbReference type="NCBI Taxonomy" id="2527983"/>
    <lineage>
        <taxon>Bacteria</taxon>
        <taxon>Pseudomonadati</taxon>
        <taxon>Planctomycetota</taxon>
        <taxon>Planctomycetia</taxon>
        <taxon>Planctomycetales</taxon>
        <taxon>Planctomycetaceae</taxon>
        <taxon>Caulifigura</taxon>
    </lineage>
</organism>
<feature type="domain" description="Resolvase/invertase-type recombinase catalytic" evidence="1">
    <location>
        <begin position="17"/>
        <end position="109"/>
    </location>
</feature>
<dbReference type="RefSeq" id="WP_145026709.1">
    <property type="nucleotide sequence ID" value="NZ_CP036271.1"/>
</dbReference>